<dbReference type="AlphaFoldDB" id="E4U0A4"/>
<dbReference type="Gene3D" id="3.10.450.530">
    <property type="entry name" value="Ribonuclease toxin, BrnT, of type II toxin-antitoxin system"/>
    <property type="match status" value="1"/>
</dbReference>
<dbReference type="HOGENOM" id="CLU_149290_1_2_7"/>
<evidence type="ECO:0008006" key="3">
    <source>
        <dbReference type="Google" id="ProtNLM"/>
    </source>
</evidence>
<protein>
    <recommendedName>
        <fullName evidence="3">BrnT family toxin</fullName>
    </recommendedName>
</protein>
<gene>
    <name evidence="1" type="ordered locus">Sulku_0534</name>
</gene>
<dbReference type="InterPro" id="IPR038573">
    <property type="entry name" value="BrnT_sf"/>
</dbReference>
<dbReference type="eggNOG" id="COG2929">
    <property type="taxonomic scope" value="Bacteria"/>
</dbReference>
<dbReference type="OrthoDB" id="9802417at2"/>
<dbReference type="Pfam" id="PF04365">
    <property type="entry name" value="BrnT_toxin"/>
    <property type="match status" value="1"/>
</dbReference>
<accession>E4U0A4</accession>
<keyword evidence="2" id="KW-1185">Reference proteome</keyword>
<name>E4U0A4_SULKY</name>
<dbReference type="KEGG" id="sku:Sulku_0534"/>
<dbReference type="RefSeq" id="WP_013459398.1">
    <property type="nucleotide sequence ID" value="NC_014762.1"/>
</dbReference>
<proteinExistence type="predicted"/>
<dbReference type="InterPro" id="IPR007460">
    <property type="entry name" value="BrnT_toxin"/>
</dbReference>
<evidence type="ECO:0000313" key="1">
    <source>
        <dbReference type="EMBL" id="ADR33201.1"/>
    </source>
</evidence>
<dbReference type="STRING" id="709032.Sulku_0534"/>
<evidence type="ECO:0000313" key="2">
    <source>
        <dbReference type="Proteomes" id="UP000008721"/>
    </source>
</evidence>
<dbReference type="EMBL" id="CP002355">
    <property type="protein sequence ID" value="ADR33201.1"/>
    <property type="molecule type" value="Genomic_DNA"/>
</dbReference>
<dbReference type="Proteomes" id="UP000008721">
    <property type="component" value="Chromosome"/>
</dbReference>
<organism evidence="1 2">
    <name type="scientific">Sulfuricurvum kujiense (strain ATCC BAA-921 / DSM 16994 / JCM 11577 / YK-1)</name>
    <dbReference type="NCBI Taxonomy" id="709032"/>
    <lineage>
        <taxon>Bacteria</taxon>
        <taxon>Pseudomonadati</taxon>
        <taxon>Campylobacterota</taxon>
        <taxon>Epsilonproteobacteria</taxon>
        <taxon>Campylobacterales</taxon>
        <taxon>Sulfurimonadaceae</taxon>
        <taxon>Sulfuricurvum</taxon>
    </lineage>
</organism>
<reference evidence="1 2" key="1">
    <citation type="journal article" date="2012" name="Stand. Genomic Sci.">
        <title>Complete genome sequence of the sulfur compounds oxidizing chemolithoautotroph Sulfuricurvum kujiense type strain (YK-1(T)).</title>
        <authorList>
            <person name="Han C."/>
            <person name="Kotsyurbenko O."/>
            <person name="Chertkov O."/>
            <person name="Held B."/>
            <person name="Lapidus A."/>
            <person name="Nolan M."/>
            <person name="Lucas S."/>
            <person name="Hammon N."/>
            <person name="Deshpande S."/>
            <person name="Cheng J.F."/>
            <person name="Tapia R."/>
            <person name="Goodwin L.A."/>
            <person name="Pitluck S."/>
            <person name="Liolios K."/>
            <person name="Pagani I."/>
            <person name="Ivanova N."/>
            <person name="Mavromatis K."/>
            <person name="Mikhailova N."/>
            <person name="Pati A."/>
            <person name="Chen A."/>
            <person name="Palaniappan K."/>
            <person name="Land M."/>
            <person name="Hauser L."/>
            <person name="Chang Y.J."/>
            <person name="Jeffries C.D."/>
            <person name="Brambilla E.M."/>
            <person name="Rohde M."/>
            <person name="Spring S."/>
            <person name="Sikorski J."/>
            <person name="Goker M."/>
            <person name="Woyke T."/>
            <person name="Bristow J."/>
            <person name="Eisen J.A."/>
            <person name="Markowitz V."/>
            <person name="Hugenholtz P."/>
            <person name="Kyrpides N.C."/>
            <person name="Klenk H.P."/>
            <person name="Detter J.C."/>
        </authorList>
    </citation>
    <scope>NUCLEOTIDE SEQUENCE [LARGE SCALE GENOMIC DNA]</scope>
    <source>
        <strain evidence="2">ATCC BAA-921 / DSM 16994 / JCM 11577 / YK-1</strain>
    </source>
</reference>
<sequence>MKSLKFEWDDTKASSNITKHGVSFEEAKTVFDDDFARMIPDPDHSEQEERFILLGMSYTLKILAVVHCYRDQERIIRIISARRSTKNEERQYKELLP</sequence>